<evidence type="ECO:0000256" key="3">
    <source>
        <dbReference type="ARBA" id="ARBA00023172"/>
    </source>
</evidence>
<feature type="domain" description="Recombinase" evidence="7">
    <location>
        <begin position="158"/>
        <end position="268"/>
    </location>
</feature>
<protein>
    <submittedName>
        <fullName evidence="8">DNA invertase Pin-like site-specific DNA recombinase</fullName>
    </submittedName>
</protein>
<dbReference type="RefSeq" id="WP_183586386.1">
    <property type="nucleotide sequence ID" value="NZ_JACHCA010000003.1"/>
</dbReference>
<keyword evidence="3" id="KW-0233">DNA recombination</keyword>
<keyword evidence="2" id="KW-0238">DNA-binding</keyword>
<dbReference type="GO" id="GO:0000150">
    <property type="term" value="F:DNA strand exchange activity"/>
    <property type="evidence" value="ECO:0007669"/>
    <property type="project" value="InterPro"/>
</dbReference>
<dbReference type="InterPro" id="IPR050639">
    <property type="entry name" value="SSR_resolvase"/>
</dbReference>
<organism evidence="8 9">
    <name type="scientific">Mucilaginibacter lappiensis</name>
    <dbReference type="NCBI Taxonomy" id="354630"/>
    <lineage>
        <taxon>Bacteria</taxon>
        <taxon>Pseudomonadati</taxon>
        <taxon>Bacteroidota</taxon>
        <taxon>Sphingobacteriia</taxon>
        <taxon>Sphingobacteriales</taxon>
        <taxon>Sphingobacteriaceae</taxon>
        <taxon>Mucilaginibacter</taxon>
    </lineage>
</organism>
<dbReference type="Proteomes" id="UP000548326">
    <property type="component" value="Unassembled WGS sequence"/>
</dbReference>
<dbReference type="SMART" id="SM00857">
    <property type="entry name" value="Resolvase"/>
    <property type="match status" value="1"/>
</dbReference>
<dbReference type="Pfam" id="PF07508">
    <property type="entry name" value="Recombinase"/>
    <property type="match status" value="1"/>
</dbReference>
<feature type="active site" description="O-(5'-phospho-DNA)-serine intermediate" evidence="4 5">
    <location>
        <position position="11"/>
    </location>
</feature>
<evidence type="ECO:0000256" key="1">
    <source>
        <dbReference type="ARBA" id="ARBA00022908"/>
    </source>
</evidence>
<dbReference type="GO" id="GO:0015074">
    <property type="term" value="P:DNA integration"/>
    <property type="evidence" value="ECO:0007669"/>
    <property type="project" value="UniProtKB-KW"/>
</dbReference>
<sequence>MKTADLYIRVSTDEQADKGYSQRDQAERLQKYCNDSNITVRKIIYEDHSAKTFIRPEWDKLLKYLRQHRNKSNLILFTKWDRFSRNAPDAYNMISTLKSYGVEPQAIEQPLDMTVPENKMMLAIYLTAPEIENDRRGLNTFYGIRRARKEGRWPGLAPVGYINRTAENGKKYISPNGEQAELMKWAFKEISKGKFSTEQIFKKAVESGLNCSKNNFLRLVRNPIYCGRIPIAQYKDEDAFTVTGLHEPIISEYLFYEVQNVLDGNKRAIKTKIITNTNFPLKGFISCSRCPRTLCTSGSRGRSMYYYYYHCCSECGCRYRADDVNNEFLKFLDLYTLNSRAVELFKMVILNEYANDTVGYRESKISLAKKLTELNNRLSKARELLLAGDLDGSEYKELKAACERGILVTEAQLAELSKNKYTKSQLEPIIHKAITTFANLNVIYCKSTDEEKRRLIGSMFPEKITFENIKHRTAKVSDSFRSIYLTNKRLIGKKKGQKTSENLLPREG</sequence>
<evidence type="ECO:0000313" key="9">
    <source>
        <dbReference type="Proteomes" id="UP000548326"/>
    </source>
</evidence>
<evidence type="ECO:0000313" key="8">
    <source>
        <dbReference type="EMBL" id="MBB6127176.1"/>
    </source>
</evidence>
<dbReference type="InterPro" id="IPR036162">
    <property type="entry name" value="Resolvase-like_N_sf"/>
</dbReference>
<dbReference type="SUPFAM" id="SSF53041">
    <property type="entry name" value="Resolvase-like"/>
    <property type="match status" value="1"/>
</dbReference>
<dbReference type="PANTHER" id="PTHR30461:SF2">
    <property type="entry name" value="SERINE RECOMBINASE PINE-RELATED"/>
    <property type="match status" value="1"/>
</dbReference>
<dbReference type="CDD" id="cd00338">
    <property type="entry name" value="Ser_Recombinase"/>
    <property type="match status" value="1"/>
</dbReference>
<dbReference type="EMBL" id="JACHCA010000003">
    <property type="protein sequence ID" value="MBB6127176.1"/>
    <property type="molecule type" value="Genomic_DNA"/>
</dbReference>
<gene>
    <name evidence="8" type="ORF">HDF22_001282</name>
</gene>
<dbReference type="InterPro" id="IPR006119">
    <property type="entry name" value="Resolv_N"/>
</dbReference>
<dbReference type="PROSITE" id="PS51736">
    <property type="entry name" value="RECOMBINASES_3"/>
    <property type="match status" value="1"/>
</dbReference>
<accession>A0A841JC65</accession>
<name>A0A841JC65_9SPHI</name>
<feature type="domain" description="Resolvase/invertase-type recombinase catalytic" evidence="6">
    <location>
        <begin position="3"/>
        <end position="151"/>
    </location>
</feature>
<proteinExistence type="predicted"/>
<evidence type="ECO:0000256" key="5">
    <source>
        <dbReference type="PROSITE-ProRule" id="PRU10137"/>
    </source>
</evidence>
<dbReference type="AlphaFoldDB" id="A0A841JC65"/>
<dbReference type="PROSITE" id="PS00397">
    <property type="entry name" value="RECOMBINASES_1"/>
    <property type="match status" value="1"/>
</dbReference>
<evidence type="ECO:0000256" key="2">
    <source>
        <dbReference type="ARBA" id="ARBA00023125"/>
    </source>
</evidence>
<dbReference type="Pfam" id="PF00239">
    <property type="entry name" value="Resolvase"/>
    <property type="match status" value="1"/>
</dbReference>
<dbReference type="InterPro" id="IPR006118">
    <property type="entry name" value="Recombinase_CS"/>
</dbReference>
<evidence type="ECO:0000256" key="4">
    <source>
        <dbReference type="PIRSR" id="PIRSR606118-50"/>
    </source>
</evidence>
<dbReference type="InterPro" id="IPR038109">
    <property type="entry name" value="DNA_bind_recomb_sf"/>
</dbReference>
<comment type="caution">
    <text evidence="8">The sequence shown here is derived from an EMBL/GenBank/DDBJ whole genome shotgun (WGS) entry which is preliminary data.</text>
</comment>
<evidence type="ECO:0000259" key="7">
    <source>
        <dbReference type="PROSITE" id="PS51737"/>
    </source>
</evidence>
<dbReference type="Gene3D" id="3.40.50.1390">
    <property type="entry name" value="Resolvase, N-terminal catalytic domain"/>
    <property type="match status" value="1"/>
</dbReference>
<dbReference type="GO" id="GO:0003677">
    <property type="term" value="F:DNA binding"/>
    <property type="evidence" value="ECO:0007669"/>
    <property type="project" value="UniProtKB-KW"/>
</dbReference>
<dbReference type="PROSITE" id="PS51737">
    <property type="entry name" value="RECOMBINASE_DNA_BIND"/>
    <property type="match status" value="1"/>
</dbReference>
<dbReference type="InterPro" id="IPR011109">
    <property type="entry name" value="DNA_bind_recombinase_dom"/>
</dbReference>
<dbReference type="Gene3D" id="3.90.1750.20">
    <property type="entry name" value="Putative Large Serine Recombinase, Chain B, Domain 2"/>
    <property type="match status" value="1"/>
</dbReference>
<evidence type="ECO:0000259" key="6">
    <source>
        <dbReference type="PROSITE" id="PS51736"/>
    </source>
</evidence>
<dbReference type="PANTHER" id="PTHR30461">
    <property type="entry name" value="DNA-INVERTASE FROM LAMBDOID PROPHAGE"/>
    <property type="match status" value="1"/>
</dbReference>
<reference evidence="8 9" key="1">
    <citation type="submission" date="2020-08" db="EMBL/GenBank/DDBJ databases">
        <title>Genomic Encyclopedia of Type Strains, Phase IV (KMG-V): Genome sequencing to study the core and pangenomes of soil and plant-associated prokaryotes.</title>
        <authorList>
            <person name="Whitman W."/>
        </authorList>
    </citation>
    <scope>NUCLEOTIDE SEQUENCE [LARGE SCALE GENOMIC DNA]</scope>
    <source>
        <strain evidence="8 9">MP601</strain>
    </source>
</reference>
<keyword evidence="1" id="KW-0229">DNA integration</keyword>